<comment type="caution">
    <text evidence="1">The sequence shown here is derived from an EMBL/GenBank/DDBJ whole genome shotgun (WGS) entry which is preliminary data.</text>
</comment>
<name>A0A0L8IY87_PSESX</name>
<reference evidence="1 2" key="1">
    <citation type="submission" date="2015-09" db="EMBL/GenBank/DDBJ databases">
        <title>Genome announcement of multiple Pseudomonas syringae strains.</title>
        <authorList>
            <person name="Thakur S."/>
            <person name="Wang P.W."/>
            <person name="Gong Y."/>
            <person name="Weir B.S."/>
            <person name="Guttman D.S."/>
        </authorList>
    </citation>
    <scope>NUCLEOTIDE SEQUENCE [LARGE SCALE GENOMIC DNA]</scope>
    <source>
        <strain evidence="1 2">ICMP2802</strain>
    </source>
</reference>
<gene>
    <name evidence="1" type="ORF">ALO91_101777</name>
</gene>
<protein>
    <submittedName>
        <fullName evidence="1">Uncharacterized protein</fullName>
    </submittedName>
</protein>
<sequence>MVRALCGLDASGLECPTVLSCTVGDTLIRAVAAHFDCYF</sequence>
<dbReference type="AlphaFoldDB" id="A0A0L8IY87"/>
<evidence type="ECO:0000313" key="1">
    <source>
        <dbReference type="EMBL" id="KPW05881.1"/>
    </source>
</evidence>
<dbReference type="PATRIC" id="fig|199198.4.peg.3706"/>
<dbReference type="EMBL" id="LJPM01000680">
    <property type="protein sequence ID" value="KPW05881.1"/>
    <property type="molecule type" value="Genomic_DNA"/>
</dbReference>
<dbReference type="Proteomes" id="UP000050297">
    <property type="component" value="Unassembled WGS sequence"/>
</dbReference>
<accession>A0A0L8IY87</accession>
<proteinExistence type="predicted"/>
<evidence type="ECO:0000313" key="2">
    <source>
        <dbReference type="Proteomes" id="UP000050297"/>
    </source>
</evidence>
<organism evidence="1 2">
    <name type="scientific">Pseudomonas syringae pv. aceris</name>
    <dbReference type="NCBI Taxonomy" id="199198"/>
    <lineage>
        <taxon>Bacteria</taxon>
        <taxon>Pseudomonadati</taxon>
        <taxon>Pseudomonadota</taxon>
        <taxon>Gammaproteobacteria</taxon>
        <taxon>Pseudomonadales</taxon>
        <taxon>Pseudomonadaceae</taxon>
        <taxon>Pseudomonas</taxon>
        <taxon>Pseudomonas syringae</taxon>
    </lineage>
</organism>